<evidence type="ECO:0000259" key="1">
    <source>
        <dbReference type="Pfam" id="PF04289"/>
    </source>
</evidence>
<accession>A0A5C5XB43</accession>
<dbReference type="SUPFAM" id="SSF50475">
    <property type="entry name" value="FMN-binding split barrel"/>
    <property type="match status" value="1"/>
</dbReference>
<dbReference type="Proteomes" id="UP000316095">
    <property type="component" value="Unassembled WGS sequence"/>
</dbReference>
<gene>
    <name evidence="3" type="ORF">Pan54_09600</name>
</gene>
<dbReference type="Pfam" id="PF20766">
    <property type="entry name" value="DUF447_C"/>
    <property type="match status" value="1"/>
</dbReference>
<feature type="domain" description="DUF447" evidence="2">
    <location>
        <begin position="135"/>
        <end position="187"/>
    </location>
</feature>
<dbReference type="RefSeq" id="WP_165441585.1">
    <property type="nucleotide sequence ID" value="NZ_SJPG01000001.1"/>
</dbReference>
<organism evidence="3 4">
    <name type="scientific">Rubinisphaera italica</name>
    <dbReference type="NCBI Taxonomy" id="2527969"/>
    <lineage>
        <taxon>Bacteria</taxon>
        <taxon>Pseudomonadati</taxon>
        <taxon>Planctomycetota</taxon>
        <taxon>Planctomycetia</taxon>
        <taxon>Planctomycetales</taxon>
        <taxon>Planctomycetaceae</taxon>
        <taxon>Rubinisphaera</taxon>
    </lineage>
</organism>
<sequence length="201" mass="22545">MPYVLEGLITTLDDDSKINLAPMGLIPTLNAAGEIEQFTLRPYPESQTYRNLLDHPEGVFHLTDRVLLLAQAIAKRLDYSNLELTPAESIRGFQLKNACQAYEFQITEIDDSSLRKVMRAEVVSITNFRPFHGFNRGCHAVIEAAILASRVHMQNPSSILAELEGLKVIVEKTGTSETMEAFELLVEYVQSFHKMAKESSC</sequence>
<evidence type="ECO:0008006" key="5">
    <source>
        <dbReference type="Google" id="ProtNLM"/>
    </source>
</evidence>
<dbReference type="Gene3D" id="2.30.110.10">
    <property type="entry name" value="Electron Transport, Fmn-binding Protein, Chain A"/>
    <property type="match status" value="1"/>
</dbReference>
<dbReference type="InterPro" id="IPR049288">
    <property type="entry name" value="DUF447_C"/>
</dbReference>
<dbReference type="Gene3D" id="1.20.58.290">
    <property type="entry name" value="Hypothetical membrane protein ta0354_69_121"/>
    <property type="match status" value="1"/>
</dbReference>
<dbReference type="Pfam" id="PF04289">
    <property type="entry name" value="DUF447_N"/>
    <property type="match status" value="1"/>
</dbReference>
<protein>
    <recommendedName>
        <fullName evidence="5">DUF447 family protein</fullName>
    </recommendedName>
</protein>
<dbReference type="EMBL" id="SJPG01000001">
    <property type="protein sequence ID" value="TWT60246.1"/>
    <property type="molecule type" value="Genomic_DNA"/>
</dbReference>
<name>A0A5C5XB43_9PLAN</name>
<dbReference type="AlphaFoldDB" id="A0A5C5XB43"/>
<dbReference type="InterPro" id="IPR012349">
    <property type="entry name" value="Split_barrel_FMN-bd"/>
</dbReference>
<feature type="domain" description="DUF447" evidence="1">
    <location>
        <begin position="6"/>
        <end position="124"/>
    </location>
</feature>
<evidence type="ECO:0000259" key="2">
    <source>
        <dbReference type="Pfam" id="PF20766"/>
    </source>
</evidence>
<evidence type="ECO:0000313" key="3">
    <source>
        <dbReference type="EMBL" id="TWT60246.1"/>
    </source>
</evidence>
<evidence type="ECO:0000313" key="4">
    <source>
        <dbReference type="Proteomes" id="UP000316095"/>
    </source>
</evidence>
<reference evidence="3 4" key="1">
    <citation type="submission" date="2019-02" db="EMBL/GenBank/DDBJ databases">
        <title>Deep-cultivation of Planctomycetes and their phenomic and genomic characterization uncovers novel biology.</title>
        <authorList>
            <person name="Wiegand S."/>
            <person name="Jogler M."/>
            <person name="Boedeker C."/>
            <person name="Pinto D."/>
            <person name="Vollmers J."/>
            <person name="Rivas-Marin E."/>
            <person name="Kohn T."/>
            <person name="Peeters S.H."/>
            <person name="Heuer A."/>
            <person name="Rast P."/>
            <person name="Oberbeckmann S."/>
            <person name="Bunk B."/>
            <person name="Jeske O."/>
            <person name="Meyerdierks A."/>
            <person name="Storesund J.E."/>
            <person name="Kallscheuer N."/>
            <person name="Luecker S."/>
            <person name="Lage O.M."/>
            <person name="Pohl T."/>
            <person name="Merkel B.J."/>
            <person name="Hornburger P."/>
            <person name="Mueller R.-W."/>
            <person name="Bruemmer F."/>
            <person name="Labrenz M."/>
            <person name="Spormann A.M."/>
            <person name="Op Den Camp H."/>
            <person name="Overmann J."/>
            <person name="Amann R."/>
            <person name="Jetten M.S.M."/>
            <person name="Mascher T."/>
            <person name="Medema M.H."/>
            <person name="Devos D.P."/>
            <person name="Kaster A.-K."/>
            <person name="Ovreas L."/>
            <person name="Rohde M."/>
            <person name="Galperin M.Y."/>
            <person name="Jogler C."/>
        </authorList>
    </citation>
    <scope>NUCLEOTIDE SEQUENCE [LARGE SCALE GENOMIC DNA]</scope>
    <source>
        <strain evidence="3 4">Pan54</strain>
    </source>
</reference>
<keyword evidence="4" id="KW-1185">Reference proteome</keyword>
<proteinExistence type="predicted"/>
<dbReference type="InterPro" id="IPR007386">
    <property type="entry name" value="DUF447_N"/>
</dbReference>
<comment type="caution">
    <text evidence="3">The sequence shown here is derived from an EMBL/GenBank/DDBJ whole genome shotgun (WGS) entry which is preliminary data.</text>
</comment>